<gene>
    <name evidence="2" type="ORF">Cvel_12333</name>
</gene>
<evidence type="ECO:0000313" key="2">
    <source>
        <dbReference type="EMBL" id="CEM53887.1"/>
    </source>
</evidence>
<organism evidence="2">
    <name type="scientific">Chromera velia CCMP2878</name>
    <dbReference type="NCBI Taxonomy" id="1169474"/>
    <lineage>
        <taxon>Eukaryota</taxon>
        <taxon>Sar</taxon>
        <taxon>Alveolata</taxon>
        <taxon>Colpodellida</taxon>
        <taxon>Chromeraceae</taxon>
        <taxon>Chromera</taxon>
    </lineage>
</organism>
<proteinExistence type="predicted"/>
<reference evidence="2" key="1">
    <citation type="submission" date="2014-11" db="EMBL/GenBank/DDBJ databases">
        <authorList>
            <person name="Otto D Thomas"/>
            <person name="Naeem Raeece"/>
        </authorList>
    </citation>
    <scope>NUCLEOTIDE SEQUENCE</scope>
</reference>
<evidence type="ECO:0000256" key="1">
    <source>
        <dbReference type="SAM" id="MobiDB-lite"/>
    </source>
</evidence>
<dbReference type="VEuPathDB" id="CryptoDB:Cvel_12333"/>
<sequence>MVVCIIKMLKGHHNKQMFTSVGLMPVMHTYFDAAFKFVTYAARLGYVVRILHSIELRRDLQSLLENWITWATKRAGRKVRSSTAGEVLAFEFLLKKLFGIVALVKAMWGLKKRTEGARTPLGCPIETDRGATEIACGFKMVFFFLFGALLALTGPRLAGAIEHLRIGSSCTSPKCDASITVTFTPSTRIEEASVVLTAPPGFSFGTAGEPCEKFAPSKLPGRSNTCVVGSPNGPLSSRVEIWVDPLQPLLPFREYSFSLLVQNPLVSPAFARDAWNIELFSTVHPKWVVGPVHKEEGRKTQPFRVSFPLVLVPSNSVEKRSNQMTIAFVTAEKLNNPPNYLEFSVPSGFDVGTPGESCTGALHNNGGIDEDTRKEIEQKLRSAVAPTALASLTASLGDRPLFPLSPLPPDSTCEVLNSTTVRVGLGPDASSSLGAGAHFFSLDMTNGGAKGGKSLFGSAAPQSFALQTKSTCNVAAPSAPLDTFEADGGRGGRRKRGVHGGGRKGRRHAIIEGVELSAPVSAGSLPLVAVEAFKGEAVVVASSSGASVMSNGGVSGWGVPFALVLCLASALRQYFV</sequence>
<dbReference type="EMBL" id="CDMZ01005736">
    <property type="protein sequence ID" value="CEM53887.1"/>
    <property type="molecule type" value="Genomic_DNA"/>
</dbReference>
<accession>A0A0G4I9S8</accession>
<feature type="region of interest" description="Disordered" evidence="1">
    <location>
        <begin position="483"/>
        <end position="504"/>
    </location>
</feature>
<protein>
    <submittedName>
        <fullName evidence="2">Uncharacterized protein</fullName>
    </submittedName>
</protein>
<dbReference type="AlphaFoldDB" id="A0A0G4I9S8"/>
<name>A0A0G4I9S8_9ALVE</name>
<feature type="compositionally biased region" description="Basic residues" evidence="1">
    <location>
        <begin position="491"/>
        <end position="504"/>
    </location>
</feature>